<evidence type="ECO:0000256" key="2">
    <source>
        <dbReference type="ARBA" id="ARBA00022737"/>
    </source>
</evidence>
<comment type="caution">
    <text evidence="9">The sequence shown here is derived from an EMBL/GenBank/DDBJ whole genome shotgun (WGS) entry which is preliminary data.</text>
</comment>
<dbReference type="PROSITE" id="PS50222">
    <property type="entry name" value="EF_HAND_2"/>
    <property type="match status" value="1"/>
</dbReference>
<feature type="repeat" description="WD" evidence="4">
    <location>
        <begin position="1563"/>
        <end position="1604"/>
    </location>
</feature>
<dbReference type="InterPro" id="IPR036322">
    <property type="entry name" value="WD40_repeat_dom_sf"/>
</dbReference>
<evidence type="ECO:0000256" key="1">
    <source>
        <dbReference type="ARBA" id="ARBA00022574"/>
    </source>
</evidence>
<evidence type="ECO:0000256" key="6">
    <source>
        <dbReference type="SAM" id="MobiDB-lite"/>
    </source>
</evidence>
<dbReference type="SUPFAM" id="SSF50998">
    <property type="entry name" value="Quinoprotein alcohol dehydrogenase-like"/>
    <property type="match status" value="1"/>
</dbReference>
<keyword evidence="7" id="KW-0812">Transmembrane</keyword>
<feature type="repeat" description="WD" evidence="4">
    <location>
        <begin position="1284"/>
        <end position="1315"/>
    </location>
</feature>
<dbReference type="SUPFAM" id="SSF101908">
    <property type="entry name" value="Putative isomerase YbhE"/>
    <property type="match status" value="1"/>
</dbReference>
<dbReference type="InterPro" id="IPR004119">
    <property type="entry name" value="EcKL"/>
</dbReference>
<dbReference type="InterPro" id="IPR001680">
    <property type="entry name" value="WD40_rpt"/>
</dbReference>
<dbReference type="SUPFAM" id="SSF56112">
    <property type="entry name" value="Protein kinase-like (PK-like)"/>
    <property type="match status" value="1"/>
</dbReference>
<keyword evidence="5" id="KW-0175">Coiled coil</keyword>
<feature type="domain" description="EF-hand" evidence="8">
    <location>
        <begin position="1216"/>
        <end position="1251"/>
    </location>
</feature>
<accession>A0ABP0SIE2</accession>
<organism evidence="9 10">
    <name type="scientific">Durusdinium trenchii</name>
    <dbReference type="NCBI Taxonomy" id="1381693"/>
    <lineage>
        <taxon>Eukaryota</taxon>
        <taxon>Sar</taxon>
        <taxon>Alveolata</taxon>
        <taxon>Dinophyceae</taxon>
        <taxon>Suessiales</taxon>
        <taxon>Symbiodiniaceae</taxon>
        <taxon>Durusdinium</taxon>
    </lineage>
</organism>
<feature type="coiled-coil region" evidence="5">
    <location>
        <begin position="1701"/>
        <end position="1728"/>
    </location>
</feature>
<dbReference type="InterPro" id="IPR018247">
    <property type="entry name" value="EF_Hand_1_Ca_BS"/>
</dbReference>
<keyword evidence="10" id="KW-1185">Reference proteome</keyword>
<evidence type="ECO:0000313" key="10">
    <source>
        <dbReference type="Proteomes" id="UP001642464"/>
    </source>
</evidence>
<dbReference type="InterPro" id="IPR002048">
    <property type="entry name" value="EF_hand_dom"/>
</dbReference>
<dbReference type="InterPro" id="IPR019775">
    <property type="entry name" value="WD40_repeat_CS"/>
</dbReference>
<evidence type="ECO:0000256" key="3">
    <source>
        <dbReference type="ARBA" id="ARBA00022837"/>
    </source>
</evidence>
<keyword evidence="1 4" id="KW-0853">WD repeat</keyword>
<keyword evidence="7" id="KW-1133">Transmembrane helix</keyword>
<feature type="repeat" description="WD" evidence="4">
    <location>
        <begin position="1521"/>
        <end position="1562"/>
    </location>
</feature>
<feature type="repeat" description="WD" evidence="4">
    <location>
        <begin position="1479"/>
        <end position="1520"/>
    </location>
</feature>
<evidence type="ECO:0000256" key="5">
    <source>
        <dbReference type="SAM" id="Coils"/>
    </source>
</evidence>
<feature type="region of interest" description="Disordered" evidence="6">
    <location>
        <begin position="1857"/>
        <end position="1878"/>
    </location>
</feature>
<dbReference type="PROSITE" id="PS50294">
    <property type="entry name" value="WD_REPEATS_REGION"/>
    <property type="match status" value="2"/>
</dbReference>
<reference evidence="9 10" key="1">
    <citation type="submission" date="2024-02" db="EMBL/GenBank/DDBJ databases">
        <authorList>
            <person name="Chen Y."/>
            <person name="Shah S."/>
            <person name="Dougan E. K."/>
            <person name="Thang M."/>
            <person name="Chan C."/>
        </authorList>
    </citation>
    <scope>NUCLEOTIDE SEQUENCE [LARGE SCALE GENOMIC DNA]</scope>
</reference>
<dbReference type="Pfam" id="PF02958">
    <property type="entry name" value="EcKL"/>
    <property type="match status" value="1"/>
</dbReference>
<feature type="repeat" description="WD" evidence="4">
    <location>
        <begin position="1946"/>
        <end position="1986"/>
    </location>
</feature>
<keyword evidence="7" id="KW-0472">Membrane</keyword>
<dbReference type="SUPFAM" id="SSF50978">
    <property type="entry name" value="WD40 repeat-like"/>
    <property type="match status" value="1"/>
</dbReference>
<dbReference type="PROSITE" id="PS50082">
    <property type="entry name" value="WD_REPEATS_2"/>
    <property type="match status" value="5"/>
</dbReference>
<feature type="transmembrane region" description="Helical" evidence="7">
    <location>
        <begin position="113"/>
        <end position="132"/>
    </location>
</feature>
<name>A0ABP0SIE2_9DINO</name>
<feature type="compositionally biased region" description="Gly residues" evidence="6">
    <location>
        <begin position="1141"/>
        <end position="1164"/>
    </location>
</feature>
<dbReference type="Gene3D" id="1.10.238.10">
    <property type="entry name" value="EF-hand"/>
    <property type="match status" value="1"/>
</dbReference>
<evidence type="ECO:0000313" key="9">
    <source>
        <dbReference type="EMBL" id="CAK9112051.1"/>
    </source>
</evidence>
<evidence type="ECO:0000259" key="8">
    <source>
        <dbReference type="PROSITE" id="PS50222"/>
    </source>
</evidence>
<sequence length="2324" mass="255556">ALRRAVEAVAEAVKGQRGSSAGDQVEEDLDGDALGDAGMPNMLPHFWLHLPRPLAPAGVRDAMKMAYLLDWPLGLVAWKVQGSRALGLSAILRVLCGVYRDRRVRSVDAKERWTLGIGAAFTLVNWVLYRFARRLRGRAAMQWLAMWLGPVQLVLWGLCNPKALLSVAVRGAWLSAVSLLVVLARKLGLEGAKPSFPVQASEVTTDWVAAQLPEASAALLADVRVVPLSGGPDAESALDKPQGFIGETVRLMLQASGGEADQGKLPKTLIAKFGTRDLKMAFKMRVVSLYMRETAFYQHLAPQIASALPLSCGMQLQVPKVYASCYDDLSAEFVILMEDAAPLRPGDERVGATWQLGCSVATRYARMHSVFWSSSLAELNTEHNLRWHACYDWMNMHPLVVDDLVQKALPKMMSEPRFSSLVPPESQRVLRRFLDHLPTVLAELKRGPMTFIHADCRVENMLFPDSIEGYSQDKVCHAGLAFDDVYDRRGIPWVSVDWQTSTKGKGVYDLAYFVALDLEMAPDAGTACDHLLVSKYYAELAKCVRARNGEPATEDTAQLVASLGGYTLEQCWRDYRLTMFLAALIPIAVMQPESIGTEGLERAQFVRESMLRRCVRALERVDAKQVLDELLDGKVPVRTMSGALTNYRLVEDKVLGDGASALATDSSEEAPVVVRSATPRDDHLSHITPERFAELAPGSKPKPGAGQRDTYDRWFLNGYDPSGKYFFAAAMGVYPGRRVVDASFSVVVGGIQHNVRASRKLTEHEFPTVPASAAGRSDQDEHPFGSGVESEVGPIQIVILEPLTKFRLRVSIPGTVEADLVFEARFVPCMEPPYNQTVPNVGEFHYDRLTQLVKWDGSIVLKRTNRLEVKDWWGIRDRSWGTRPHPQADKSPSANRLRNGILANKNVRQVVNSLIGARAPQFYWFWSPINMPGGGFAYHSQQLKDGKVVNGVSHIFGDPFSPRSATGQHSQAFGGMFRAEPDAATAAKASAPLVDSETFHNPFFKTNRASPDSYIQHAPYGKVEAAGHSVQYQHNTRHASKATIVMSLQDGRRVTLTCEPLFPFFMSGVGYNHPTFGHGMSHDGELIVHIDSFATEMVDRNDPTFWHVQEVSRITATLHAQESGPEDDPIATAVGVGAGGGMDASGRDVGSGRGAENGLGAGEHAGGDRAGKGKHLGSNEIDLDSLRKLKDLFGKDGEMDQDSFVEAFGEILGNNLTSLQLTHLFMKIDANSDGSVDWDEFTNYMFLNNQDSSGAEASQSVDDEASRQYFPASYDIFDLNNGIKTFHKDQVVALTYVEKLNNLLSASRDGVVNLWHPTTLLHEGSFHTGDAVQNQLVHEGGPGMFKKNWLTDVAFLHQSNKLAVSSIDKGVAFYDLLSDSKKKTGRIPLEKFQHAAPLCLGYTHDASRQEEVLLVGDDAGAAHVFRLEERNWSFPEDEQLSCAVGGVADGDALDADGDASPRYLGGHDSSSSSTKRLLLHKHTDHVTQIEYISDLSSLVTSSLDSTVNVFDLERARLKRTFTQHEKAVYSFAWCPSAKVIASCGLERHIVLWSPYSRRSLASLHGHTSSVIKVVLNDDNNQLLSLSSDNTVKIWDIRNHKCVQTISFASNDTQRKAHVGPVPVTCLNYVSKHRSMVAASHKLKIFPLQQSSAASNKTHNRSVVSALYNHNFHQVISVDEKANLAIWNVNDGSSISSFQLREKAQQDQIDQASSKLAAAAAENSALTAAAAGLSVDTDENGKREPIDAVEAAAEIAISINNGEGSLSSALAEESVTAICFDDGARRVVTGSHDGDHLKIWNFSNGCLLKKLIKEPDPNVVRHARHRSRGPRVVPECETKGLSALGDKTTKRRLHKRINGKTQALPGSSEHKDSEASRGDRFHQEVTQIAYVVNVLPRIPGHNTIKNKYVVSVGWDRRVYCWGDGTAVDDSNEQGYTIRMPDLDEDVDKGHTGDITAIAVIPPDLVATAGHDGKVVVWSLSSGEMVQHFSGFEGVPIEAMVYLCRFKSLIVTLSDSTVRRINVHTDVSVSEDDLAADGHGPIHALCCDESNDMLISGDEKGQVRVWDLVDPDMFGRLVLPTASWKAHDMGIASLDYVQQNEICETFVVSGCRDGSVKMWTISGCLLGTFGQQLHWNINQAASLEREQQEICLQLSHNILKVDGVVDLLYGVEPERTVDSVESLSQAVSRSSSNKQLPNVGEVWIKIDMDLFKSADGNKTILDETGRVEQIHPRLVLAAITVTRLDEITNEVKGLDGLAETKTETEVPVMEFLKMSESGYWIREAHLSETIGSISQYYRRINLVEKLEEKARLQSKERPKLQRGGHA</sequence>
<dbReference type="InterPro" id="IPR015943">
    <property type="entry name" value="WD40/YVTN_repeat-like_dom_sf"/>
</dbReference>
<feature type="compositionally biased region" description="Basic and acidic residues" evidence="6">
    <location>
        <begin position="1867"/>
        <end position="1878"/>
    </location>
</feature>
<dbReference type="InterPro" id="IPR051242">
    <property type="entry name" value="WD-EF-hand_domain"/>
</dbReference>
<dbReference type="PANTHER" id="PTHR44324:SF4">
    <property type="entry name" value="WD40 REPEAT DOMAIN 95"/>
    <property type="match status" value="1"/>
</dbReference>
<dbReference type="InterPro" id="IPR011009">
    <property type="entry name" value="Kinase-like_dom_sf"/>
</dbReference>
<evidence type="ECO:0000256" key="7">
    <source>
        <dbReference type="SAM" id="Phobius"/>
    </source>
</evidence>
<dbReference type="Gene3D" id="2.130.10.10">
    <property type="entry name" value="YVTN repeat-like/Quinoprotein amine dehydrogenase"/>
    <property type="match status" value="4"/>
</dbReference>
<protein>
    <submittedName>
        <fullName evidence="9">WD repeat-containing protein 64</fullName>
    </submittedName>
</protein>
<dbReference type="PANTHER" id="PTHR44324">
    <property type="entry name" value="WD40 REPEAT DOMAIN 95"/>
    <property type="match status" value="1"/>
</dbReference>
<dbReference type="Gene3D" id="3.90.1200.10">
    <property type="match status" value="1"/>
</dbReference>
<dbReference type="PROSITE" id="PS00678">
    <property type="entry name" value="WD_REPEATS_1"/>
    <property type="match status" value="1"/>
</dbReference>
<dbReference type="SUPFAM" id="SSF47473">
    <property type="entry name" value="EF-hand"/>
    <property type="match status" value="1"/>
</dbReference>
<evidence type="ECO:0000256" key="4">
    <source>
        <dbReference type="PROSITE-ProRule" id="PRU00221"/>
    </source>
</evidence>
<dbReference type="SMART" id="SM00320">
    <property type="entry name" value="WD40"/>
    <property type="match status" value="11"/>
</dbReference>
<dbReference type="InterPro" id="IPR011992">
    <property type="entry name" value="EF-hand-dom_pair"/>
</dbReference>
<dbReference type="PROSITE" id="PS00018">
    <property type="entry name" value="EF_HAND_1"/>
    <property type="match status" value="1"/>
</dbReference>
<keyword evidence="2" id="KW-0677">Repeat</keyword>
<dbReference type="EMBL" id="CAXAMM010043854">
    <property type="protein sequence ID" value="CAK9112051.1"/>
    <property type="molecule type" value="Genomic_DNA"/>
</dbReference>
<feature type="region of interest" description="Disordered" evidence="6">
    <location>
        <begin position="1141"/>
        <end position="1177"/>
    </location>
</feature>
<feature type="non-terminal residue" evidence="9">
    <location>
        <position position="1"/>
    </location>
</feature>
<proteinExistence type="predicted"/>
<keyword evidence="3" id="KW-0106">Calcium</keyword>
<dbReference type="InterPro" id="IPR011047">
    <property type="entry name" value="Quinoprotein_ADH-like_sf"/>
</dbReference>
<dbReference type="Pfam" id="PF00400">
    <property type="entry name" value="WD40"/>
    <property type="match status" value="6"/>
</dbReference>
<dbReference type="Proteomes" id="UP001642464">
    <property type="component" value="Unassembled WGS sequence"/>
</dbReference>
<gene>
    <name evidence="9" type="ORF">SCF082_LOCUS51964</name>
</gene>